<feature type="domain" description="DNA mismatch repair protein S5" evidence="5">
    <location>
        <begin position="224"/>
        <end position="344"/>
    </location>
</feature>
<dbReference type="Pfam" id="PF01119">
    <property type="entry name" value="DNA_mis_repair"/>
    <property type="match status" value="1"/>
</dbReference>
<dbReference type="InterPro" id="IPR042121">
    <property type="entry name" value="MutL_C_regsub"/>
</dbReference>
<dbReference type="GO" id="GO:0048316">
    <property type="term" value="P:seed development"/>
    <property type="evidence" value="ECO:0007669"/>
    <property type="project" value="EnsemblPlants"/>
</dbReference>
<evidence type="ECO:0000256" key="2">
    <source>
        <dbReference type="ARBA" id="ARBA00022763"/>
    </source>
</evidence>
<dbReference type="GO" id="GO:0006298">
    <property type="term" value="P:mismatch repair"/>
    <property type="evidence" value="ECO:0007669"/>
    <property type="project" value="EnsemblPlants"/>
</dbReference>
<feature type="domain" description="MutL C-terminal dimerisation" evidence="4">
    <location>
        <begin position="680"/>
        <end position="819"/>
    </location>
</feature>
<dbReference type="GO" id="GO:0009555">
    <property type="term" value="P:pollen development"/>
    <property type="evidence" value="ECO:0007669"/>
    <property type="project" value="EnsemblPlants"/>
</dbReference>
<dbReference type="PANTHER" id="PTHR10073:SF52">
    <property type="entry name" value="MISMATCH REPAIR ENDONUCLEASE PMS2"/>
    <property type="match status" value="1"/>
</dbReference>
<dbReference type="Gene3D" id="3.30.230.10">
    <property type="match status" value="1"/>
</dbReference>
<dbReference type="InterPro" id="IPR020568">
    <property type="entry name" value="Ribosomal_Su5_D2-typ_SF"/>
</dbReference>
<sequence>MEVGNAVDSPTIKPINKGIVHRICAGQVILDLSSAVKELVENSLDAGATSIEISLKDYGEEWFQVIDNGSGISPTNFRVLALKHHTSKLSDFPDLQSLTTYGFRGEALSSLCSLGTLTVETKTKNESVATHLTFDHSGLLVAEKKTARQVGTTVMVKKLFSNLPVRSKEFSRNIRKEYGKLISLLNAYAVIARGVRFLCTNSAGKNAKSVVFKTQGSGSIKDNIITVFGMNTFNCLESVSILLSDDCKVEGFVSKSGQGSGRNMGDRQFFFVNNRPVDMPKVSKLVNELYKGANSRQYPIAILNFTLPSKACDVNVTPDKRKIFFSDETHILQTLREELLKIYSPTNACYSVNKVEEPTVQVDSLELCSDNGKLCMSLEHFSSDGGDLRDASSHQPLADDDDSFNKIKEVEQSSHSTEVLNSDVEENVTRKDFALRMHGTKKADALLNDHDQHKRTYLSNKKDVHVTPSSPFLCVTGTDTSRVQSSLDKFVTINKRKIETSSAPLSEVPVLRNQFLNNQRKKSCPDITSKDIKCTNGNCRVFDDFSVGNDEDSSIQIKTDRVFSKVGLPPSSADHSDDGEATEEDTGEAIAKVHSSVIESTASPTKDLEIISEDLPLPVCSIQPSGLLKESSSPQLNHYAAATVKLSQPDNEDRKARALEAAARELDKLFRKKDFGRMKVIGQFNLGFIIGKLDQDLFIVDQHAADEKYNFERLSQSTILNQQPLLRPLGLELSAEEEVVVSIHMDVFSTKCNVTHNNNSGVVRTDVKDLISTLADSEGECSIIGCYRMDTADSVCPSRVRAMLASRACRSSVMIGDPLGRNEMQKILEHLAELKSPWNCPHGRPTMRHLVDLTTVKRSEEQEADC</sequence>
<dbReference type="InterPro" id="IPR013507">
    <property type="entry name" value="DNA_mismatch_S5_2-like"/>
</dbReference>
<comment type="similarity">
    <text evidence="1">Belongs to the DNA mismatch repair MutL/HexB family.</text>
</comment>
<name>A0A9I9DBQ1_CUCME</name>
<dbReference type="GO" id="GO:0032389">
    <property type="term" value="C:MutLalpha complex"/>
    <property type="evidence" value="ECO:0007669"/>
    <property type="project" value="TreeGrafter"/>
</dbReference>
<dbReference type="InterPro" id="IPR002099">
    <property type="entry name" value="MutL/Mlh/PMS"/>
</dbReference>
<dbReference type="FunFam" id="3.30.565.10:FF:000014">
    <property type="entry name" value="Mismatch repair endonuclease pms1, putative"/>
    <property type="match status" value="1"/>
</dbReference>
<dbReference type="SMART" id="SM01340">
    <property type="entry name" value="DNA_mis_repair"/>
    <property type="match status" value="1"/>
</dbReference>
<dbReference type="CDD" id="cd16926">
    <property type="entry name" value="HATPase_MutL-MLH-PMS-like"/>
    <property type="match status" value="1"/>
</dbReference>
<dbReference type="Gramene" id="MELO3C016013.2.1">
    <property type="protein sequence ID" value="MELO3C016013.2.1"/>
    <property type="gene ID" value="MELO3C016013.2"/>
</dbReference>
<protein>
    <recommendedName>
        <fullName evidence="7">DNA mismatch repair protein PMS1</fullName>
    </recommendedName>
</protein>
<dbReference type="SUPFAM" id="SSF55874">
    <property type="entry name" value="ATPase domain of HSP90 chaperone/DNA topoisomerase II/histidine kinase"/>
    <property type="match status" value="1"/>
</dbReference>
<dbReference type="GO" id="GO:0030983">
    <property type="term" value="F:mismatched DNA binding"/>
    <property type="evidence" value="ECO:0007669"/>
    <property type="project" value="InterPro"/>
</dbReference>
<proteinExistence type="inferred from homology"/>
<dbReference type="InterPro" id="IPR038973">
    <property type="entry name" value="MutL/Mlh/Pms-like"/>
</dbReference>
<reference evidence="6" key="1">
    <citation type="submission" date="2023-03" db="UniProtKB">
        <authorList>
            <consortium name="EnsemblPlants"/>
        </authorList>
    </citation>
    <scope>IDENTIFICATION</scope>
</reference>
<evidence type="ECO:0000256" key="1">
    <source>
        <dbReference type="ARBA" id="ARBA00006082"/>
    </source>
</evidence>
<dbReference type="GO" id="GO:0140664">
    <property type="term" value="F:ATP-dependent DNA damage sensor activity"/>
    <property type="evidence" value="ECO:0007669"/>
    <property type="project" value="InterPro"/>
</dbReference>
<dbReference type="PROSITE" id="PS00058">
    <property type="entry name" value="DNA_MISMATCH_REPAIR_1"/>
    <property type="match status" value="1"/>
</dbReference>
<dbReference type="InterPro" id="IPR042120">
    <property type="entry name" value="MutL_C_dimsub"/>
</dbReference>
<evidence type="ECO:0000313" key="6">
    <source>
        <dbReference type="EnsemblPlants" id="MELO3C016013.2.1"/>
    </source>
</evidence>
<dbReference type="InterPro" id="IPR036890">
    <property type="entry name" value="HATPase_C_sf"/>
</dbReference>
<dbReference type="NCBIfam" id="TIGR00585">
    <property type="entry name" value="mutl"/>
    <property type="match status" value="1"/>
</dbReference>
<evidence type="ECO:0000259" key="4">
    <source>
        <dbReference type="SMART" id="SM00853"/>
    </source>
</evidence>
<evidence type="ECO:0000256" key="3">
    <source>
        <dbReference type="SAM" id="MobiDB-lite"/>
    </source>
</evidence>
<evidence type="ECO:0008006" key="7">
    <source>
        <dbReference type="Google" id="ProtNLM"/>
    </source>
</evidence>
<dbReference type="GO" id="GO:0006310">
    <property type="term" value="P:DNA recombination"/>
    <property type="evidence" value="ECO:0007669"/>
    <property type="project" value="EnsemblPlants"/>
</dbReference>
<feature type="region of interest" description="Disordered" evidence="3">
    <location>
        <begin position="566"/>
        <end position="587"/>
    </location>
</feature>
<dbReference type="SMART" id="SM00853">
    <property type="entry name" value="MutL_C"/>
    <property type="match status" value="1"/>
</dbReference>
<dbReference type="SUPFAM" id="SSF118116">
    <property type="entry name" value="DNA mismatch repair protein MutL"/>
    <property type="match status" value="1"/>
</dbReference>
<dbReference type="FunFam" id="3.30.230.10:FF:000054">
    <property type="entry name" value="DNA mismatch repair protein PMS1"/>
    <property type="match status" value="1"/>
</dbReference>
<dbReference type="Gene3D" id="3.30.1370.100">
    <property type="entry name" value="MutL, C-terminal domain, regulatory subdomain"/>
    <property type="match status" value="1"/>
</dbReference>
<dbReference type="InterPro" id="IPR014721">
    <property type="entry name" value="Ribsml_uS5_D2-typ_fold_subgr"/>
</dbReference>
<dbReference type="CDD" id="cd03484">
    <property type="entry name" value="MutL_Trans_hPMS_2_like"/>
    <property type="match status" value="1"/>
</dbReference>
<dbReference type="PANTHER" id="PTHR10073">
    <property type="entry name" value="DNA MISMATCH REPAIR PROTEIN MLH, PMS, MUTL"/>
    <property type="match status" value="1"/>
</dbReference>
<dbReference type="InterPro" id="IPR037198">
    <property type="entry name" value="MutL_C_sf"/>
</dbReference>
<dbReference type="InterPro" id="IPR014790">
    <property type="entry name" value="MutL_C"/>
</dbReference>
<feature type="compositionally biased region" description="Acidic residues" evidence="3">
    <location>
        <begin position="577"/>
        <end position="587"/>
    </location>
</feature>
<dbReference type="EnsemblPlants" id="MELO3C016013.2.1">
    <property type="protein sequence ID" value="MELO3C016013.2.1"/>
    <property type="gene ID" value="MELO3C016013.2"/>
</dbReference>
<keyword evidence="2" id="KW-0227">DNA damage</keyword>
<evidence type="ECO:0000259" key="5">
    <source>
        <dbReference type="SMART" id="SM01340"/>
    </source>
</evidence>
<accession>A0A9I9DBQ1</accession>
<dbReference type="Gene3D" id="3.30.565.10">
    <property type="entry name" value="Histidine kinase-like ATPase, C-terminal domain"/>
    <property type="match status" value="1"/>
</dbReference>
<dbReference type="Gene3D" id="3.30.1540.20">
    <property type="entry name" value="MutL, C-terminal domain, dimerisation subdomain"/>
    <property type="match status" value="1"/>
</dbReference>
<dbReference type="SUPFAM" id="SSF54211">
    <property type="entry name" value="Ribosomal protein S5 domain 2-like"/>
    <property type="match status" value="1"/>
</dbReference>
<dbReference type="Pfam" id="PF13589">
    <property type="entry name" value="HATPase_c_3"/>
    <property type="match status" value="1"/>
</dbReference>
<dbReference type="GO" id="GO:0005524">
    <property type="term" value="F:ATP binding"/>
    <property type="evidence" value="ECO:0007669"/>
    <property type="project" value="InterPro"/>
</dbReference>
<dbReference type="GO" id="GO:0016887">
    <property type="term" value="F:ATP hydrolysis activity"/>
    <property type="evidence" value="ECO:0007669"/>
    <property type="project" value="InterPro"/>
</dbReference>
<organism evidence="6">
    <name type="scientific">Cucumis melo</name>
    <name type="common">Muskmelon</name>
    <dbReference type="NCBI Taxonomy" id="3656"/>
    <lineage>
        <taxon>Eukaryota</taxon>
        <taxon>Viridiplantae</taxon>
        <taxon>Streptophyta</taxon>
        <taxon>Embryophyta</taxon>
        <taxon>Tracheophyta</taxon>
        <taxon>Spermatophyta</taxon>
        <taxon>Magnoliopsida</taxon>
        <taxon>eudicotyledons</taxon>
        <taxon>Gunneridae</taxon>
        <taxon>Pentapetalae</taxon>
        <taxon>rosids</taxon>
        <taxon>fabids</taxon>
        <taxon>Cucurbitales</taxon>
        <taxon>Cucurbitaceae</taxon>
        <taxon>Benincaseae</taxon>
        <taxon>Cucumis</taxon>
    </lineage>
</organism>
<dbReference type="InterPro" id="IPR014762">
    <property type="entry name" value="DNA_mismatch_repair_CS"/>
</dbReference>
<dbReference type="AlphaFoldDB" id="A0A9I9DBQ1"/>
<dbReference type="Pfam" id="PF08676">
    <property type="entry name" value="MutL_C"/>
    <property type="match status" value="1"/>
</dbReference>